<evidence type="ECO:0000313" key="3">
    <source>
        <dbReference type="Proteomes" id="UP000077857"/>
    </source>
</evidence>
<reference evidence="2 3" key="1">
    <citation type="submission" date="2016-03" db="EMBL/GenBank/DDBJ databases">
        <authorList>
            <person name="Ploux O."/>
        </authorList>
    </citation>
    <scope>NUCLEOTIDE SEQUENCE [LARGE SCALE GENOMIC DNA]</scope>
    <source>
        <strain evidence="2 3">R-45378</strain>
    </source>
</reference>
<evidence type="ECO:0000313" key="2">
    <source>
        <dbReference type="EMBL" id="OAI19870.1"/>
    </source>
</evidence>
<comment type="caution">
    <text evidence="2">The sequence shown here is derived from an EMBL/GenBank/DDBJ whole genome shotgun (WGS) entry which is preliminary data.</text>
</comment>
<protein>
    <recommendedName>
        <fullName evidence="1">Autotransporter domain-containing protein</fullName>
    </recommendedName>
</protein>
<organism evidence="2 3">
    <name type="scientific">Methylomonas koyamae</name>
    <dbReference type="NCBI Taxonomy" id="702114"/>
    <lineage>
        <taxon>Bacteria</taxon>
        <taxon>Pseudomonadati</taxon>
        <taxon>Pseudomonadota</taxon>
        <taxon>Gammaproteobacteria</taxon>
        <taxon>Methylococcales</taxon>
        <taxon>Methylococcaceae</taxon>
        <taxon>Methylomonas</taxon>
    </lineage>
</organism>
<dbReference type="Gene3D" id="2.40.128.130">
    <property type="entry name" value="Autotransporter beta-domain"/>
    <property type="match status" value="1"/>
</dbReference>
<feature type="domain" description="Autotransporter" evidence="1">
    <location>
        <begin position="136"/>
        <end position="418"/>
    </location>
</feature>
<dbReference type="PROSITE" id="PS51208">
    <property type="entry name" value="AUTOTRANSPORTER"/>
    <property type="match status" value="1"/>
</dbReference>
<dbReference type="Pfam" id="PF03797">
    <property type="entry name" value="Autotransporter"/>
    <property type="match status" value="1"/>
</dbReference>
<dbReference type="SUPFAM" id="SSF103515">
    <property type="entry name" value="Autotransporter"/>
    <property type="match status" value="1"/>
</dbReference>
<dbReference type="EMBL" id="LUUJ01000044">
    <property type="protein sequence ID" value="OAI19870.1"/>
    <property type="molecule type" value="Genomic_DNA"/>
</dbReference>
<evidence type="ECO:0000259" key="1">
    <source>
        <dbReference type="PROSITE" id="PS51208"/>
    </source>
</evidence>
<dbReference type="Proteomes" id="UP000077857">
    <property type="component" value="Unassembled WGS sequence"/>
</dbReference>
<dbReference type="SMART" id="SM00869">
    <property type="entry name" value="Autotransporter"/>
    <property type="match status" value="1"/>
</dbReference>
<gene>
    <name evidence="2" type="ORF">A1507_05825</name>
</gene>
<sequence>MNSLENIMRYSISKAEAAVPLGPAVKRHLPIAAGMAVLALSSVQANGAPAPLNNLNPNQRSVDAAIGSCSSYYSDLESDSPAVCQASFSDIQSLTPDQVLGLGNSITRLDGGRNPVPYDYYSNNQTSRLGGGSGDADFPPLNFWTKVDSGFGAHDNTALNVAGFKYDNHNFMAGVDYRISDSWVSGAVFNYRHSNAAFNAGRGETLGDSYTGMLYTSYFVTEAFHLDATASYGGHEFETTRNITLGGVSSAAKAKPNADQYSFSWGGGYDWHHKALSIAPYARGEYTALNIDGYAESGSVAAVRFGKQNIESLISTVGVQTAYTFSFPWGVLIPQLRGEWHHQFLDGRRSVTGSFIADGSGSTFSMVNDAPTRDYYTFGAEVSTVLPGGVSAFLAYETLQSYRHVESNRLMLGGRLEF</sequence>
<dbReference type="AlphaFoldDB" id="A0A177NS55"/>
<accession>A0A177NS55</accession>
<dbReference type="InterPro" id="IPR036709">
    <property type="entry name" value="Autotransporte_beta_dom_sf"/>
</dbReference>
<dbReference type="InterPro" id="IPR005546">
    <property type="entry name" value="Autotransporte_beta"/>
</dbReference>
<name>A0A177NS55_9GAMM</name>
<proteinExistence type="predicted"/>